<evidence type="ECO:0000256" key="1">
    <source>
        <dbReference type="ARBA" id="ARBA00004167"/>
    </source>
</evidence>
<dbReference type="SUPFAM" id="SSF57959">
    <property type="entry name" value="Leucine zipper domain"/>
    <property type="match status" value="1"/>
</dbReference>
<evidence type="ECO:0000256" key="2">
    <source>
        <dbReference type="ARBA" id="ARBA00023015"/>
    </source>
</evidence>
<evidence type="ECO:0000256" key="6">
    <source>
        <dbReference type="SAM" id="Coils"/>
    </source>
</evidence>
<evidence type="ECO:0000256" key="5">
    <source>
        <dbReference type="ARBA" id="ARBA00023242"/>
    </source>
</evidence>
<keyword evidence="6" id="KW-0175">Coiled coil</keyword>
<name>A0A1Y2GUA0_9FUNG</name>
<feature type="coiled-coil region" evidence="6">
    <location>
        <begin position="362"/>
        <end position="417"/>
    </location>
</feature>
<dbReference type="GO" id="GO:0016020">
    <property type="term" value="C:membrane"/>
    <property type="evidence" value="ECO:0007669"/>
    <property type="project" value="UniProtKB-SubCell"/>
</dbReference>
<dbReference type="InterPro" id="IPR051882">
    <property type="entry name" value="ATF_bZIP_TF"/>
</dbReference>
<feature type="region of interest" description="Disordered" evidence="7">
    <location>
        <begin position="64"/>
        <end position="106"/>
    </location>
</feature>
<keyword evidence="2" id="KW-0805">Transcription regulation</keyword>
<feature type="region of interest" description="Disordered" evidence="7">
    <location>
        <begin position="1"/>
        <end position="24"/>
    </location>
</feature>
<dbReference type="InterPro" id="IPR004827">
    <property type="entry name" value="bZIP"/>
</dbReference>
<dbReference type="GeneID" id="33569462"/>
<feature type="region of interest" description="Disordered" evidence="7">
    <location>
        <begin position="660"/>
        <end position="680"/>
    </location>
</feature>
<feature type="compositionally biased region" description="Polar residues" evidence="7">
    <location>
        <begin position="671"/>
        <end position="680"/>
    </location>
</feature>
<keyword evidence="3" id="KW-0238">DNA-binding</keyword>
<dbReference type="Gene3D" id="1.20.5.170">
    <property type="match status" value="1"/>
</dbReference>
<comment type="subcellular location">
    <subcellularLocation>
        <location evidence="1">Membrane</location>
        <topology evidence="1">Single-pass membrane protein</topology>
    </subcellularLocation>
</comment>
<dbReference type="SMART" id="SM00338">
    <property type="entry name" value="BRLZ"/>
    <property type="match status" value="1"/>
</dbReference>
<reference evidence="9 10" key="1">
    <citation type="submission" date="2016-07" db="EMBL/GenBank/DDBJ databases">
        <title>Pervasive Adenine N6-methylation of Active Genes in Fungi.</title>
        <authorList>
            <consortium name="DOE Joint Genome Institute"/>
            <person name="Mondo S.J."/>
            <person name="Dannebaum R.O."/>
            <person name="Kuo R.C."/>
            <person name="Labutti K."/>
            <person name="Haridas S."/>
            <person name="Kuo A."/>
            <person name="Salamov A."/>
            <person name="Ahrendt S.R."/>
            <person name="Lipzen A."/>
            <person name="Sullivan W."/>
            <person name="Andreopoulos W.B."/>
            <person name="Clum A."/>
            <person name="Lindquist E."/>
            <person name="Daum C."/>
            <person name="Ramamoorthy G.K."/>
            <person name="Gryganskyi A."/>
            <person name="Culley D."/>
            <person name="Magnuson J.K."/>
            <person name="James T.Y."/>
            <person name="O'Malley M.A."/>
            <person name="Stajich J.E."/>
            <person name="Spatafora J.W."/>
            <person name="Visel A."/>
            <person name="Grigoriev I.V."/>
        </authorList>
    </citation>
    <scope>NUCLEOTIDE SEQUENCE [LARGE SCALE GENOMIC DNA]</scope>
    <source>
        <strain evidence="9 10">NRRL 3116</strain>
    </source>
</reference>
<dbReference type="InParanoid" id="A0A1Y2GUA0"/>
<dbReference type="EMBL" id="MCFF01000009">
    <property type="protein sequence ID" value="ORZ23819.1"/>
    <property type="molecule type" value="Genomic_DNA"/>
</dbReference>
<dbReference type="PANTHER" id="PTHR46164">
    <property type="entry name" value="ATF6, ISOFORM C"/>
    <property type="match status" value="1"/>
</dbReference>
<protein>
    <recommendedName>
        <fullName evidence="8">BZIP domain-containing protein</fullName>
    </recommendedName>
</protein>
<feature type="domain" description="BZIP" evidence="8">
    <location>
        <begin position="330"/>
        <end position="389"/>
    </location>
</feature>
<feature type="compositionally biased region" description="Low complexity" evidence="7">
    <location>
        <begin position="191"/>
        <end position="203"/>
    </location>
</feature>
<dbReference type="GO" id="GO:0000981">
    <property type="term" value="F:DNA-binding transcription factor activity, RNA polymerase II-specific"/>
    <property type="evidence" value="ECO:0007669"/>
    <property type="project" value="TreeGrafter"/>
</dbReference>
<evidence type="ECO:0000313" key="10">
    <source>
        <dbReference type="Proteomes" id="UP000193648"/>
    </source>
</evidence>
<evidence type="ECO:0000256" key="4">
    <source>
        <dbReference type="ARBA" id="ARBA00023163"/>
    </source>
</evidence>
<organism evidence="9 10">
    <name type="scientific">Lobosporangium transversale</name>
    <dbReference type="NCBI Taxonomy" id="64571"/>
    <lineage>
        <taxon>Eukaryota</taxon>
        <taxon>Fungi</taxon>
        <taxon>Fungi incertae sedis</taxon>
        <taxon>Mucoromycota</taxon>
        <taxon>Mortierellomycotina</taxon>
        <taxon>Mortierellomycetes</taxon>
        <taxon>Mortierellales</taxon>
        <taxon>Mortierellaceae</taxon>
        <taxon>Lobosporangium</taxon>
    </lineage>
</organism>
<feature type="region of interest" description="Disordered" evidence="7">
    <location>
        <begin position="273"/>
        <end position="307"/>
    </location>
</feature>
<accession>A0A1Y2GUA0</accession>
<feature type="compositionally biased region" description="Basic residues" evidence="7">
    <location>
        <begin position="215"/>
        <end position="224"/>
    </location>
</feature>
<keyword evidence="4" id="KW-0804">Transcription</keyword>
<dbReference type="OrthoDB" id="674948at2759"/>
<comment type="caution">
    <text evidence="9">The sequence shown here is derived from an EMBL/GenBank/DDBJ whole genome shotgun (WGS) entry which is preliminary data.</text>
</comment>
<evidence type="ECO:0000256" key="7">
    <source>
        <dbReference type="SAM" id="MobiDB-lite"/>
    </source>
</evidence>
<keyword evidence="10" id="KW-1185">Reference proteome</keyword>
<dbReference type="GO" id="GO:0000978">
    <property type="term" value="F:RNA polymerase II cis-regulatory region sequence-specific DNA binding"/>
    <property type="evidence" value="ECO:0007669"/>
    <property type="project" value="TreeGrafter"/>
</dbReference>
<keyword evidence="5" id="KW-0539">Nucleus</keyword>
<sequence>MAAINTTSTANAVDANMEDSSHISTPEESILSFLTTDFLESQTTHPSDFDQQFFDTLPTDNDNTLKYQDLLHPPSPPTSVGTFSESSGSPQHSNMDSCDEGSTSDVPMDSTSLEYWQYIYSDLTPNSTFPLLTDTSQQQQQQQPGAWPILSNVDGSLLQPSVLAFPTDALLNSNSPLHPNSPAIINPTIDTSNPVNNRTNTNTPPSPASSVKTEKRTKRAKKHSAPPQPVLAPLAPLKPLMPLGSLAQIAPNPAPLSPPNEVFIKKSPSLSPRIIAAPPPPPASNNTNALRRPSIIPAPAQNGTRSNPVLVKSTLIPEEKPQSEAALTAQAKRQERLIKNRAAALLSRKRKREHINLLETHTDLLKTTNQELTERVSELEENVRVLTTERDTAREERDSARKECESLQRQIKVLTHHQPQTDAFHMDMDLERNIRTSVDTDRGLNSKATGVVFMIILFSFALFNLPGGKLETLMVGGSLDRARIGSSIVGRALGSYNKNPTISGQVRAPPASTQELQNMTDLVVFSDNRALQTWLGHQPVTVPSDVATGASDSSLPITSSPVINKEAINEPVPVVDLDTKSVGFLAQNHDQLPWTPPHIHQEMNEPDRDAWLYCSNLLYSLRSSSVSKTGGPAQATNGEIRRPRMSIISPLDGVIGSTTDAKKDQLPPWMPNSNTAENGSEQRYLRLDVEVTSSRVVSGKGLEDHEQVIRFPIIPFSVFDNSTTSLASSKVAAPTPTNTIADSPQNKITRRIRSSRVDAQGKIRRTYNSRVLKRSSAAAAAAQAASEALLSQQSMPLSSIKEEPIEVYIKAEPMD</sequence>
<feature type="region of interest" description="Disordered" evidence="7">
    <location>
        <begin position="190"/>
        <end position="233"/>
    </location>
</feature>
<dbReference type="Pfam" id="PF00170">
    <property type="entry name" value="bZIP_1"/>
    <property type="match status" value="1"/>
</dbReference>
<gene>
    <name evidence="9" type="ORF">BCR41DRAFT_384915</name>
</gene>
<dbReference type="CDD" id="cd14686">
    <property type="entry name" value="bZIP"/>
    <property type="match status" value="1"/>
</dbReference>
<dbReference type="GO" id="GO:0005634">
    <property type="term" value="C:nucleus"/>
    <property type="evidence" value="ECO:0007669"/>
    <property type="project" value="TreeGrafter"/>
</dbReference>
<dbReference type="PROSITE" id="PS50217">
    <property type="entry name" value="BZIP"/>
    <property type="match status" value="1"/>
</dbReference>
<evidence type="ECO:0000313" key="9">
    <source>
        <dbReference type="EMBL" id="ORZ23819.1"/>
    </source>
</evidence>
<feature type="compositionally biased region" description="Polar residues" evidence="7">
    <location>
        <begin position="1"/>
        <end position="11"/>
    </location>
</feature>
<evidence type="ECO:0000256" key="3">
    <source>
        <dbReference type="ARBA" id="ARBA00023125"/>
    </source>
</evidence>
<dbReference type="AlphaFoldDB" id="A0A1Y2GUA0"/>
<dbReference type="Proteomes" id="UP000193648">
    <property type="component" value="Unassembled WGS sequence"/>
</dbReference>
<dbReference type="STRING" id="64571.A0A1Y2GUA0"/>
<proteinExistence type="predicted"/>
<dbReference type="RefSeq" id="XP_021883633.1">
    <property type="nucleotide sequence ID" value="XM_022027619.1"/>
</dbReference>
<dbReference type="InterPro" id="IPR046347">
    <property type="entry name" value="bZIP_sf"/>
</dbReference>
<dbReference type="GO" id="GO:0030968">
    <property type="term" value="P:endoplasmic reticulum unfolded protein response"/>
    <property type="evidence" value="ECO:0007669"/>
    <property type="project" value="TreeGrafter"/>
</dbReference>
<evidence type="ECO:0000259" key="8">
    <source>
        <dbReference type="PROSITE" id="PS50217"/>
    </source>
</evidence>
<feature type="compositionally biased region" description="Polar residues" evidence="7">
    <location>
        <begin position="78"/>
        <end position="106"/>
    </location>
</feature>
<dbReference type="PANTHER" id="PTHR46164:SF3">
    <property type="entry name" value="ATF6, ISOFORM C"/>
    <property type="match status" value="1"/>
</dbReference>